<evidence type="ECO:0000313" key="4">
    <source>
        <dbReference type="Proteomes" id="UP000271291"/>
    </source>
</evidence>
<organism evidence="2 4">
    <name type="scientific">Streptomyces griseoviridis</name>
    <dbReference type="NCBI Taxonomy" id="45398"/>
    <lineage>
        <taxon>Bacteria</taxon>
        <taxon>Bacillati</taxon>
        <taxon>Actinomycetota</taxon>
        <taxon>Actinomycetes</taxon>
        <taxon>Kitasatosporales</taxon>
        <taxon>Streptomycetaceae</taxon>
        <taxon>Streptomyces</taxon>
    </lineage>
</organism>
<dbReference type="InterPro" id="IPR036291">
    <property type="entry name" value="NAD(P)-bd_dom_sf"/>
</dbReference>
<name>A0A3Q9KVE0_STRGD</name>
<evidence type="ECO:0000256" key="1">
    <source>
        <dbReference type="SAM" id="MobiDB-lite"/>
    </source>
</evidence>
<dbReference type="EMBL" id="CP034687">
    <property type="protein sequence ID" value="AZS90195.1"/>
    <property type="molecule type" value="Genomic_DNA"/>
</dbReference>
<evidence type="ECO:0000313" key="5">
    <source>
        <dbReference type="Proteomes" id="UP000501753"/>
    </source>
</evidence>
<dbReference type="Gene3D" id="3.40.50.720">
    <property type="entry name" value="NAD(P)-binding Rossmann-like Domain"/>
    <property type="match status" value="1"/>
</dbReference>
<reference evidence="3 5" key="1">
    <citation type="submission" date="2018-04" db="EMBL/GenBank/DDBJ databases">
        <title>Complete genome sequences of Streptomyces griseoviridis K61 and characterization of antagonistic properties of biological control agents.</title>
        <authorList>
            <person name="Mariita R.M."/>
            <person name="Sello J.K."/>
        </authorList>
    </citation>
    <scope>NUCLEOTIDE SEQUENCE [LARGE SCALE GENOMIC DNA]</scope>
    <source>
        <strain evidence="3 5">K61</strain>
    </source>
</reference>
<evidence type="ECO:0000313" key="3">
    <source>
        <dbReference type="EMBL" id="QCN90387.1"/>
    </source>
</evidence>
<dbReference type="KEGG" id="sgd:ELQ87_34530"/>
<sequence>MGAATARELARRGFHVLAGVRRTGDGEALLAPGIEPVLLAITDQDHIAAFTEAGVNADTAARTIAKAATARKPHTRYATGATAGLLIRAGRFLPDRVLDRMTTSDPRKHHPDRTAPGHRDTTAAIR</sequence>
<evidence type="ECO:0008006" key="6">
    <source>
        <dbReference type="Google" id="ProtNLM"/>
    </source>
</evidence>
<protein>
    <recommendedName>
        <fullName evidence="6">SDR family NAD(P)-dependent oxidoreductase</fullName>
    </recommendedName>
</protein>
<feature type="region of interest" description="Disordered" evidence="1">
    <location>
        <begin position="100"/>
        <end position="126"/>
    </location>
</feature>
<feature type="compositionally biased region" description="Basic and acidic residues" evidence="1">
    <location>
        <begin position="112"/>
        <end position="126"/>
    </location>
</feature>
<dbReference type="OrthoDB" id="3178062at2"/>
<gene>
    <name evidence="3" type="ORF">DDJ31_04735</name>
    <name evidence="2" type="ORF">ELQ87_34530</name>
</gene>
<dbReference type="EMBL" id="CP029078">
    <property type="protein sequence ID" value="QCN90387.1"/>
    <property type="molecule type" value="Genomic_DNA"/>
</dbReference>
<dbReference type="SUPFAM" id="SSF51735">
    <property type="entry name" value="NAD(P)-binding Rossmann-fold domains"/>
    <property type="match status" value="1"/>
</dbReference>
<evidence type="ECO:0000313" key="2">
    <source>
        <dbReference type="EMBL" id="AZS90195.1"/>
    </source>
</evidence>
<dbReference type="Proteomes" id="UP000501753">
    <property type="component" value="Chromosome"/>
</dbReference>
<dbReference type="AlphaFoldDB" id="A0A3Q9KVE0"/>
<accession>A0A3Q9KVE0</accession>
<proteinExistence type="predicted"/>
<keyword evidence="5" id="KW-1185">Reference proteome</keyword>
<reference evidence="2 4" key="2">
    <citation type="submission" date="2018-12" db="EMBL/GenBank/DDBJ databases">
        <title>Streptomyces griseoviridis F1-27 complete genome.</title>
        <authorList>
            <person name="Mariita R.M."/>
            <person name="Sello J.K."/>
        </authorList>
    </citation>
    <scope>NUCLEOTIDE SEQUENCE [LARGE SCALE GENOMIC DNA]</scope>
    <source>
        <strain evidence="2 4">F1-27</strain>
    </source>
</reference>
<dbReference type="Proteomes" id="UP000271291">
    <property type="component" value="Chromosome"/>
</dbReference>